<dbReference type="EMBL" id="JACSIT010000138">
    <property type="protein sequence ID" value="MBC6995531.1"/>
    <property type="molecule type" value="Genomic_DNA"/>
</dbReference>
<dbReference type="PRINTS" id="PR00173">
    <property type="entry name" value="EDTRNSPORT"/>
</dbReference>
<feature type="transmembrane region" description="Helical" evidence="6">
    <location>
        <begin position="156"/>
        <end position="177"/>
    </location>
</feature>
<gene>
    <name evidence="7" type="ORF">H9S92_15275</name>
</gene>
<keyword evidence="8" id="KW-1185">Reference proteome</keyword>
<protein>
    <submittedName>
        <fullName evidence="7">Dicarboxylate/amino acid:cation symporter</fullName>
    </submittedName>
</protein>
<keyword evidence="5 6" id="KW-0472">Membrane</keyword>
<dbReference type="AlphaFoldDB" id="A0A923T9G1"/>
<accession>A0A923T9G1</accession>
<comment type="subcellular location">
    <subcellularLocation>
        <location evidence="1">Membrane</location>
        <topology evidence="1">Multi-pass membrane protein</topology>
    </subcellularLocation>
</comment>
<feature type="transmembrane region" description="Helical" evidence="6">
    <location>
        <begin position="79"/>
        <end position="100"/>
    </location>
</feature>
<evidence type="ECO:0000313" key="7">
    <source>
        <dbReference type="EMBL" id="MBC6995531.1"/>
    </source>
</evidence>
<evidence type="ECO:0000256" key="3">
    <source>
        <dbReference type="ARBA" id="ARBA00022692"/>
    </source>
</evidence>
<dbReference type="PANTHER" id="PTHR11958:SF63">
    <property type="entry name" value="AMINO ACID TRANSPORTER"/>
    <property type="match status" value="1"/>
</dbReference>
<keyword evidence="4 6" id="KW-1133">Transmembrane helix</keyword>
<reference evidence="7" key="1">
    <citation type="submission" date="2020-08" db="EMBL/GenBank/DDBJ databases">
        <title>Lewinella bacteria from marine environments.</title>
        <authorList>
            <person name="Zhong Y."/>
        </authorList>
    </citation>
    <scope>NUCLEOTIDE SEQUENCE</scope>
    <source>
        <strain evidence="7">KCTC 42187</strain>
    </source>
</reference>
<keyword evidence="2" id="KW-0813">Transport</keyword>
<evidence type="ECO:0000256" key="6">
    <source>
        <dbReference type="SAM" id="Phobius"/>
    </source>
</evidence>
<feature type="transmembrane region" description="Helical" evidence="6">
    <location>
        <begin position="228"/>
        <end position="248"/>
    </location>
</feature>
<dbReference type="PANTHER" id="PTHR11958">
    <property type="entry name" value="SODIUM/DICARBOXYLATE SYMPORTER-RELATED"/>
    <property type="match status" value="1"/>
</dbReference>
<evidence type="ECO:0000256" key="1">
    <source>
        <dbReference type="ARBA" id="ARBA00004141"/>
    </source>
</evidence>
<dbReference type="Pfam" id="PF00375">
    <property type="entry name" value="SDF"/>
    <property type="match status" value="1"/>
</dbReference>
<dbReference type="RefSeq" id="WP_187467562.1">
    <property type="nucleotide sequence ID" value="NZ_JACSIT010000138.1"/>
</dbReference>
<dbReference type="InterPro" id="IPR050746">
    <property type="entry name" value="DAACS"/>
</dbReference>
<evidence type="ECO:0000256" key="5">
    <source>
        <dbReference type="ARBA" id="ARBA00023136"/>
    </source>
</evidence>
<name>A0A923T9G1_9BACT</name>
<evidence type="ECO:0000256" key="4">
    <source>
        <dbReference type="ARBA" id="ARBA00022989"/>
    </source>
</evidence>
<evidence type="ECO:0000313" key="8">
    <source>
        <dbReference type="Proteomes" id="UP000650081"/>
    </source>
</evidence>
<organism evidence="7 8">
    <name type="scientific">Neolewinella lacunae</name>
    <dbReference type="NCBI Taxonomy" id="1517758"/>
    <lineage>
        <taxon>Bacteria</taxon>
        <taxon>Pseudomonadati</taxon>
        <taxon>Bacteroidota</taxon>
        <taxon>Saprospiria</taxon>
        <taxon>Saprospirales</taxon>
        <taxon>Lewinellaceae</taxon>
        <taxon>Neolewinella</taxon>
    </lineage>
</organism>
<comment type="caution">
    <text evidence="7">The sequence shown here is derived from an EMBL/GenBank/DDBJ whole genome shotgun (WGS) entry which is preliminary data.</text>
</comment>
<dbReference type="Gene3D" id="1.10.3860.10">
    <property type="entry name" value="Sodium:dicarboxylate symporter"/>
    <property type="match status" value="1"/>
</dbReference>
<dbReference type="GO" id="GO:0015293">
    <property type="term" value="F:symporter activity"/>
    <property type="evidence" value="ECO:0007669"/>
    <property type="project" value="InterPro"/>
</dbReference>
<dbReference type="InterPro" id="IPR036458">
    <property type="entry name" value="Na:dicarbo_symporter_sf"/>
</dbReference>
<dbReference type="InterPro" id="IPR001991">
    <property type="entry name" value="Na-dicarboxylate_symporter"/>
</dbReference>
<feature type="transmembrane region" description="Helical" evidence="6">
    <location>
        <begin position="198"/>
        <end position="216"/>
    </location>
</feature>
<keyword evidence="3 6" id="KW-0812">Transmembrane</keyword>
<dbReference type="GO" id="GO:0016020">
    <property type="term" value="C:membrane"/>
    <property type="evidence" value="ECO:0007669"/>
    <property type="project" value="UniProtKB-SubCell"/>
</dbReference>
<feature type="transmembrane region" description="Helical" evidence="6">
    <location>
        <begin position="41"/>
        <end position="58"/>
    </location>
</feature>
<sequence length="415" mass="43912">MPLHFRILLGILLGATLGWLASQFSGGPEFIRDWIKPVGDIFIRLLKLIAVPLIFVSLTKGISDLSDLSTLSRLGLRTIAWYLATTVFAVLLGLLLVNFFRPGSYVGADTVAALAEQLPTDSGPAAAPPAAAGPLDFFVRLVPQNLFEALSQNGSLLQVIFFTLFFSICLLSIPAAQREPVIKLVDALNAVLLKMVDAIIKISPFAVVALMAALFAEIPDAGILRALLSYALVLVLGMAILLMLYPLLTRVFAGMPVGRFVRGILPAQLVAFSTSSSMATLPVTMEVVEGNLGVESEVVSFVCPIGATVNMDATSLMQAIATVFVCQVLGHELAWNDQLIIVLTASMASIGAAGAPSAGIVMLVIVLESVGFPSERLPLALAMILAVDRPLDMCRTVVNITGDACVAVLVGKQRG</sequence>
<proteinExistence type="predicted"/>
<evidence type="ECO:0000256" key="2">
    <source>
        <dbReference type="ARBA" id="ARBA00022448"/>
    </source>
</evidence>
<dbReference type="Proteomes" id="UP000650081">
    <property type="component" value="Unassembled WGS sequence"/>
</dbReference>
<dbReference type="SUPFAM" id="SSF118215">
    <property type="entry name" value="Proton glutamate symport protein"/>
    <property type="match status" value="1"/>
</dbReference>